<dbReference type="Pfam" id="PF02210">
    <property type="entry name" value="Laminin_G_2"/>
    <property type="match status" value="1"/>
</dbReference>
<dbReference type="InterPro" id="IPR013320">
    <property type="entry name" value="ConA-like_dom_sf"/>
</dbReference>
<dbReference type="PROSITE" id="PS50025">
    <property type="entry name" value="LAM_G_DOMAIN"/>
    <property type="match status" value="1"/>
</dbReference>
<comment type="caution">
    <text evidence="3">The sequence shown here is derived from an EMBL/GenBank/DDBJ whole genome shotgun (WGS) entry which is preliminary data.</text>
</comment>
<dbReference type="Proteomes" id="UP000762676">
    <property type="component" value="Unassembled WGS sequence"/>
</dbReference>
<sequence>MRVDGVYFEESSATLDNPYLIFAPTATLFLGGVPAESAFPSEAPVRESLIGGMTTIGINGLYDQLSFINSVAIEGVSLAGIPASPSSTPAPPLADIATPLETCPVAPLVARLALSEGFVLDGSQVVSWTQLAPTDSPVSYITGSFQLSIAFASYKADGVLMYIANSLTTPTDYFTVYFLDGTINVKMRSSLEEVLTASLTKEYITAERYQLVVIRINDYIAVTIATENDFANSNKDSEIASTLEIDFARNLYIGGLGANDVPTSPLPTELKQDGKTNFAGAVYSITLSNEPERDNFITFPIATLDRSTAPAVPQLVRYGVSLEGGQTNSFLGLGTVATPDNVRVEIQMTTSSASGLIFLLYQTSPTLYYIAVDVHQNELRLHLPATFSGLTAPAMLTLDEQANICDSQPHTIVVSITQGTVTTTGPKPATLPDALQAGSLTACVSSVSRVFGQVSQDYDPTQFASSSAGLAFGCSY</sequence>
<evidence type="ECO:0000259" key="2">
    <source>
        <dbReference type="PROSITE" id="PS50025"/>
    </source>
</evidence>
<evidence type="ECO:0000256" key="1">
    <source>
        <dbReference type="PROSITE-ProRule" id="PRU00122"/>
    </source>
</evidence>
<name>A0AAV4FDK5_9GAST</name>
<keyword evidence="4" id="KW-1185">Reference proteome</keyword>
<accession>A0AAV4FDK5</accession>
<evidence type="ECO:0000313" key="3">
    <source>
        <dbReference type="EMBL" id="GFR71131.1"/>
    </source>
</evidence>
<evidence type="ECO:0000313" key="4">
    <source>
        <dbReference type="Proteomes" id="UP000762676"/>
    </source>
</evidence>
<dbReference type="SUPFAM" id="SSF49899">
    <property type="entry name" value="Concanavalin A-like lectins/glucanases"/>
    <property type="match status" value="2"/>
</dbReference>
<organism evidence="3 4">
    <name type="scientific">Elysia marginata</name>
    <dbReference type="NCBI Taxonomy" id="1093978"/>
    <lineage>
        <taxon>Eukaryota</taxon>
        <taxon>Metazoa</taxon>
        <taxon>Spiralia</taxon>
        <taxon>Lophotrochozoa</taxon>
        <taxon>Mollusca</taxon>
        <taxon>Gastropoda</taxon>
        <taxon>Heterobranchia</taxon>
        <taxon>Euthyneura</taxon>
        <taxon>Panpulmonata</taxon>
        <taxon>Sacoglossa</taxon>
        <taxon>Placobranchoidea</taxon>
        <taxon>Plakobranchidae</taxon>
        <taxon>Elysia</taxon>
    </lineage>
</organism>
<dbReference type="Gene3D" id="2.60.120.200">
    <property type="match status" value="2"/>
</dbReference>
<reference evidence="3 4" key="1">
    <citation type="journal article" date="2021" name="Elife">
        <title>Chloroplast acquisition without the gene transfer in kleptoplastic sea slugs, Plakobranchus ocellatus.</title>
        <authorList>
            <person name="Maeda T."/>
            <person name="Takahashi S."/>
            <person name="Yoshida T."/>
            <person name="Shimamura S."/>
            <person name="Takaki Y."/>
            <person name="Nagai Y."/>
            <person name="Toyoda A."/>
            <person name="Suzuki Y."/>
            <person name="Arimoto A."/>
            <person name="Ishii H."/>
            <person name="Satoh N."/>
            <person name="Nishiyama T."/>
            <person name="Hasebe M."/>
            <person name="Maruyama T."/>
            <person name="Minagawa J."/>
            <person name="Obokata J."/>
            <person name="Shigenobu S."/>
        </authorList>
    </citation>
    <scope>NUCLEOTIDE SEQUENCE [LARGE SCALE GENOMIC DNA]</scope>
</reference>
<dbReference type="AlphaFoldDB" id="A0AAV4FDK5"/>
<dbReference type="EMBL" id="BMAT01000687">
    <property type="protein sequence ID" value="GFR71131.1"/>
    <property type="molecule type" value="Genomic_DNA"/>
</dbReference>
<gene>
    <name evidence="3" type="ORF">ElyMa_000345300</name>
</gene>
<dbReference type="InterPro" id="IPR001791">
    <property type="entry name" value="Laminin_G"/>
</dbReference>
<protein>
    <submittedName>
        <fullName evidence="3">Laminin subunit alpha-1-like</fullName>
    </submittedName>
</protein>
<proteinExistence type="predicted"/>
<comment type="caution">
    <text evidence="1">Lacks conserved residue(s) required for the propagation of feature annotation.</text>
</comment>
<feature type="domain" description="Laminin G" evidence="2">
    <location>
        <begin position="115"/>
        <end position="320"/>
    </location>
</feature>
<dbReference type="SMART" id="SM00282">
    <property type="entry name" value="LamG"/>
    <property type="match status" value="1"/>
</dbReference>